<feature type="site" description="Important for substrate specificity" evidence="9">
    <location>
        <position position="11"/>
    </location>
</feature>
<accession>K6ZVR8</accession>
<reference evidence="11" key="1">
    <citation type="journal article" date="2014" name="Environ. Microbiol.">
        <title>Comparative genomics of the marine bacterial genus Glaciecola reveals the high degree of genomic diversity and genomic characteristic for cold adaptation.</title>
        <authorList>
            <person name="Qin Q.L."/>
            <person name="Xie B.B."/>
            <person name="Yu Y."/>
            <person name="Shu Y.L."/>
            <person name="Rong J.C."/>
            <person name="Zhang Y.J."/>
            <person name="Zhao D.L."/>
            <person name="Chen X.L."/>
            <person name="Zhang X.Y."/>
            <person name="Chen B."/>
            <person name="Zhou B.C."/>
            <person name="Zhang Y.Z."/>
        </authorList>
    </citation>
    <scope>NUCLEOTIDE SEQUENCE [LARGE SCALE GENOMIC DNA]</scope>
    <source>
        <strain evidence="11">LMG 21857</strain>
    </source>
</reference>
<keyword evidence="11" id="KW-1185">Reference proteome</keyword>
<dbReference type="SUPFAM" id="SSF52972">
    <property type="entry name" value="ITPase-like"/>
    <property type="match status" value="1"/>
</dbReference>
<dbReference type="Gene3D" id="3.90.950.10">
    <property type="match status" value="1"/>
</dbReference>
<dbReference type="STRING" id="1129793.GPLA_1976"/>
<sequence length="198" mass="21589">MKLILASTSLYRKTLLAKLCIPFSTSAPEVDETPIIDESPGHLVARLSLAKAQNVAAHQLGVVIGSDQIACVEGVILGKPGHFERAYEQLAFLSGKTVTFYTGLTVCDALSGKSETIVETFDVTFKSLSTKQITRYLELETPYDCAGSFKSEGLGICLFSRLNGRDPNTLVGLPLIALMELLTKFNIDVFDYMQTTNE</sequence>
<feature type="site" description="Important for substrate specificity" evidence="9">
    <location>
        <position position="152"/>
    </location>
</feature>
<evidence type="ECO:0000256" key="8">
    <source>
        <dbReference type="ARBA" id="ARBA00068163"/>
    </source>
</evidence>
<dbReference type="PANTHER" id="PTHR43213">
    <property type="entry name" value="BIFUNCTIONAL DTTP/UTP PYROPHOSPHATASE/METHYLTRANSFERASE PROTEIN-RELATED"/>
    <property type="match status" value="1"/>
</dbReference>
<comment type="subcellular location">
    <subcellularLocation>
        <location evidence="1 9">Cytoplasm</location>
    </subcellularLocation>
</comment>
<comment type="catalytic activity">
    <reaction evidence="5 9">
        <text>N(7)-methyl-GTP + H2O = N(7)-methyl-GMP + diphosphate + H(+)</text>
        <dbReference type="Rhea" id="RHEA:58744"/>
        <dbReference type="ChEBI" id="CHEBI:15377"/>
        <dbReference type="ChEBI" id="CHEBI:15378"/>
        <dbReference type="ChEBI" id="CHEBI:33019"/>
        <dbReference type="ChEBI" id="CHEBI:58285"/>
        <dbReference type="ChEBI" id="CHEBI:87133"/>
    </reaction>
</comment>
<feature type="site" description="Important for substrate specificity" evidence="9">
    <location>
        <position position="68"/>
    </location>
</feature>
<dbReference type="EMBL" id="BAER01000044">
    <property type="protein sequence ID" value="GAC32883.1"/>
    <property type="molecule type" value="Genomic_DNA"/>
</dbReference>
<dbReference type="CDD" id="cd00555">
    <property type="entry name" value="Maf"/>
    <property type="match status" value="1"/>
</dbReference>
<evidence type="ECO:0000256" key="1">
    <source>
        <dbReference type="ARBA" id="ARBA00004496"/>
    </source>
</evidence>
<dbReference type="Proteomes" id="UP000006322">
    <property type="component" value="Unassembled WGS sequence"/>
</dbReference>
<comment type="function">
    <text evidence="6 9">Nucleoside triphosphate pyrophosphatase that hydrolyzes 7-methyl-GTP (m(7)GTP). May have a dual role in cell division arrest and in preventing the incorporation of modified nucleotides into cellular nucleic acids.</text>
</comment>
<feature type="active site" description="Proton acceptor" evidence="9">
    <location>
        <position position="67"/>
    </location>
</feature>
<evidence type="ECO:0000256" key="7">
    <source>
        <dbReference type="ARBA" id="ARBA00060749"/>
    </source>
</evidence>
<dbReference type="RefSeq" id="WP_007104667.1">
    <property type="nucleotide sequence ID" value="NZ_BAER01000044.1"/>
</dbReference>
<evidence type="ECO:0000256" key="3">
    <source>
        <dbReference type="ARBA" id="ARBA00022801"/>
    </source>
</evidence>
<dbReference type="HAMAP" id="MF_00528">
    <property type="entry name" value="Maf"/>
    <property type="match status" value="1"/>
</dbReference>
<comment type="similarity">
    <text evidence="7 9">Belongs to the Maf family. YceF subfamily.</text>
</comment>
<evidence type="ECO:0000256" key="6">
    <source>
        <dbReference type="ARBA" id="ARBA00053369"/>
    </source>
</evidence>
<dbReference type="Pfam" id="PF02545">
    <property type="entry name" value="Maf"/>
    <property type="match status" value="1"/>
</dbReference>
<keyword evidence="4 9" id="KW-0546">Nucleotide metabolism</keyword>
<evidence type="ECO:0000256" key="2">
    <source>
        <dbReference type="ARBA" id="ARBA00022490"/>
    </source>
</evidence>
<evidence type="ECO:0000256" key="9">
    <source>
        <dbReference type="HAMAP-Rule" id="MF_00528"/>
    </source>
</evidence>
<comment type="cofactor">
    <cofactor evidence="9">
        <name>a divalent metal cation</name>
        <dbReference type="ChEBI" id="CHEBI:60240"/>
    </cofactor>
</comment>
<dbReference type="EC" id="3.6.1.-" evidence="9"/>
<dbReference type="GO" id="GO:0009117">
    <property type="term" value="P:nucleotide metabolic process"/>
    <property type="evidence" value="ECO:0007669"/>
    <property type="project" value="UniProtKB-KW"/>
</dbReference>
<organism evidence="10 11">
    <name type="scientific">Paraglaciecola polaris LMG 21857</name>
    <dbReference type="NCBI Taxonomy" id="1129793"/>
    <lineage>
        <taxon>Bacteria</taxon>
        <taxon>Pseudomonadati</taxon>
        <taxon>Pseudomonadota</taxon>
        <taxon>Gammaproteobacteria</taxon>
        <taxon>Alteromonadales</taxon>
        <taxon>Alteromonadaceae</taxon>
        <taxon>Paraglaciecola</taxon>
    </lineage>
</organism>
<evidence type="ECO:0000256" key="4">
    <source>
        <dbReference type="ARBA" id="ARBA00023080"/>
    </source>
</evidence>
<dbReference type="PANTHER" id="PTHR43213:SF10">
    <property type="entry name" value="7-METHYL-GTP PYROPHOSPHATASE"/>
    <property type="match status" value="1"/>
</dbReference>
<dbReference type="OrthoDB" id="9813694at2"/>
<comment type="caution">
    <text evidence="10">The sequence shown here is derived from an EMBL/GenBank/DDBJ whole genome shotgun (WGS) entry which is preliminary data.</text>
</comment>
<dbReference type="PIRSF" id="PIRSF006305">
    <property type="entry name" value="Maf"/>
    <property type="match status" value="1"/>
</dbReference>
<dbReference type="InterPro" id="IPR029001">
    <property type="entry name" value="ITPase-like_fam"/>
</dbReference>
<evidence type="ECO:0000313" key="10">
    <source>
        <dbReference type="EMBL" id="GAC32883.1"/>
    </source>
</evidence>
<name>K6ZVR8_9ALTE</name>
<evidence type="ECO:0000256" key="5">
    <source>
        <dbReference type="ARBA" id="ARBA00050213"/>
    </source>
</evidence>
<keyword evidence="3 9" id="KW-0378">Hydrolase</keyword>
<dbReference type="GO" id="GO:0005737">
    <property type="term" value="C:cytoplasm"/>
    <property type="evidence" value="ECO:0007669"/>
    <property type="project" value="UniProtKB-SubCell"/>
</dbReference>
<evidence type="ECO:0000313" key="11">
    <source>
        <dbReference type="Proteomes" id="UP000006322"/>
    </source>
</evidence>
<protein>
    <recommendedName>
        <fullName evidence="8 9">7-methyl-GTP pyrophosphatase</fullName>
        <shortName evidence="9">m(7)GTP pyrophosphatase</shortName>
        <ecNumber evidence="9">3.6.1.-</ecNumber>
    </recommendedName>
</protein>
<keyword evidence="2 9" id="KW-0963">Cytoplasm</keyword>
<gene>
    <name evidence="10" type="primary">yceF1</name>
    <name evidence="10" type="ORF">GPLA_1976</name>
</gene>
<dbReference type="NCBIfam" id="TIGR00172">
    <property type="entry name" value="maf"/>
    <property type="match status" value="1"/>
</dbReference>
<dbReference type="GO" id="GO:0047429">
    <property type="term" value="F:nucleoside triphosphate diphosphatase activity"/>
    <property type="evidence" value="ECO:0007669"/>
    <property type="project" value="InterPro"/>
</dbReference>
<dbReference type="InterPro" id="IPR003697">
    <property type="entry name" value="Maf-like"/>
</dbReference>
<comment type="caution">
    <text evidence="9">Lacks conserved residue(s) required for the propagation of feature annotation.</text>
</comment>
<proteinExistence type="inferred from homology"/>
<dbReference type="AlphaFoldDB" id="K6ZVR8"/>
<dbReference type="FunFam" id="3.90.950.10:FF:000005">
    <property type="entry name" value="7-methyl-GTP pyrophosphatase"/>
    <property type="match status" value="1"/>
</dbReference>